<protein>
    <submittedName>
        <fullName evidence="2">Uncharacterized protein</fullName>
    </submittedName>
</protein>
<dbReference type="Proteomes" id="UP000463700">
    <property type="component" value="Unassembled WGS sequence"/>
</dbReference>
<dbReference type="AlphaFoldDB" id="A0A6N6W5W3"/>
<evidence type="ECO:0000256" key="1">
    <source>
        <dbReference type="SAM" id="MobiDB-lite"/>
    </source>
</evidence>
<evidence type="ECO:0000313" key="3">
    <source>
        <dbReference type="Proteomes" id="UP000463700"/>
    </source>
</evidence>
<comment type="caution">
    <text evidence="2">The sequence shown here is derived from an EMBL/GenBank/DDBJ whole genome shotgun (WGS) entry which is preliminary data.</text>
</comment>
<name>A0A6N6W5W3_9BURK</name>
<proteinExistence type="predicted"/>
<dbReference type="RefSeq" id="WP_154566211.1">
    <property type="nucleotide sequence ID" value="NZ_VOSW01000097.1"/>
</dbReference>
<sequence>MENHIQRIVISQQIFNKQFFTGPDRPERVDEESACGVPGTRRPIGGSTMQGRPVVRLAENFSEKRP</sequence>
<reference evidence="2 3" key="1">
    <citation type="journal article" date="2020" name="Int. J. Syst. Evol. Microbiol.">
        <title>Paraburkholderia madseniana sp. nov., a phenolic acid-degrading bacterium isolated from acidic forest soil.</title>
        <authorList>
            <person name="Wilhelm R.C."/>
            <person name="Murphy S.J.L."/>
            <person name="Feriancek N.M."/>
            <person name="Karasz D.C."/>
            <person name="DeRito C.M."/>
            <person name="Newman J.D."/>
            <person name="Buckley D.H."/>
        </authorList>
    </citation>
    <scope>NUCLEOTIDE SEQUENCE [LARGE SCALE GENOMIC DNA]</scope>
    <source>
        <strain evidence="2 3">RP11</strain>
    </source>
</reference>
<evidence type="ECO:0000313" key="2">
    <source>
        <dbReference type="EMBL" id="KAE8755154.1"/>
    </source>
</evidence>
<organism evidence="2 3">
    <name type="scientific">Paraburkholderia madseniana</name>
    <dbReference type="NCBI Taxonomy" id="2599607"/>
    <lineage>
        <taxon>Bacteria</taxon>
        <taxon>Pseudomonadati</taxon>
        <taxon>Pseudomonadota</taxon>
        <taxon>Betaproteobacteria</taxon>
        <taxon>Burkholderiales</taxon>
        <taxon>Burkholderiaceae</taxon>
        <taxon>Paraburkholderia</taxon>
    </lineage>
</organism>
<accession>A0A6N6W5W3</accession>
<gene>
    <name evidence="2" type="ORF">FSO04_35660</name>
</gene>
<dbReference type="EMBL" id="VOSW01000097">
    <property type="protein sequence ID" value="KAE8755154.1"/>
    <property type="molecule type" value="Genomic_DNA"/>
</dbReference>
<feature type="region of interest" description="Disordered" evidence="1">
    <location>
        <begin position="21"/>
        <end position="49"/>
    </location>
</feature>